<reference evidence="1" key="1">
    <citation type="submission" date="2021-02" db="EMBL/GenBank/DDBJ databases">
        <authorList>
            <person name="Dougan E. K."/>
            <person name="Rhodes N."/>
            <person name="Thang M."/>
            <person name="Chan C."/>
        </authorList>
    </citation>
    <scope>NUCLEOTIDE SEQUENCE</scope>
</reference>
<sequence length="236" mass="24613">MSALRACLFAPEEVGCLLVRTGSRWKLWREREGAVELYHNDENETYTAACWVSPHKSLQAGQCLVLGCASGRVQSWDATSAELLGRPAQAFHALASGADCGVSALAAPSAIRGTVFAACSGLPDILEIGLVDGVTRSSFCSGKNAVSGLATSCSATEWLLSSSLGAPLKLWRLPAAGASLSNLRKAHRCLKAPAGGSSHVDLCSFEGRLLALAADGTMQVDFFDAGPEEQGPHPLA</sequence>
<evidence type="ECO:0000313" key="1">
    <source>
        <dbReference type="EMBL" id="CAE7350340.1"/>
    </source>
</evidence>
<dbReference type="SUPFAM" id="SSF50978">
    <property type="entry name" value="WD40 repeat-like"/>
    <property type="match status" value="1"/>
</dbReference>
<dbReference type="InterPro" id="IPR015943">
    <property type="entry name" value="WD40/YVTN_repeat-like_dom_sf"/>
</dbReference>
<dbReference type="InterPro" id="IPR036322">
    <property type="entry name" value="WD40_repeat_dom_sf"/>
</dbReference>
<dbReference type="EMBL" id="CAJNDS010002145">
    <property type="protein sequence ID" value="CAE7350340.1"/>
    <property type="molecule type" value="Genomic_DNA"/>
</dbReference>
<accession>A0A812PGG5</accession>
<dbReference type="Proteomes" id="UP000604046">
    <property type="component" value="Unassembled WGS sequence"/>
</dbReference>
<name>A0A812PGG5_9DINO</name>
<dbReference type="AlphaFoldDB" id="A0A812PGG5"/>
<comment type="caution">
    <text evidence="1">The sequence shown here is derived from an EMBL/GenBank/DDBJ whole genome shotgun (WGS) entry which is preliminary data.</text>
</comment>
<proteinExistence type="predicted"/>
<gene>
    <name evidence="1" type="ORF">SNAT2548_LOCUS18436</name>
</gene>
<protein>
    <submittedName>
        <fullName evidence="1">Uncharacterized protein</fullName>
    </submittedName>
</protein>
<dbReference type="OrthoDB" id="440344at2759"/>
<keyword evidence="2" id="KW-1185">Reference proteome</keyword>
<evidence type="ECO:0000313" key="2">
    <source>
        <dbReference type="Proteomes" id="UP000604046"/>
    </source>
</evidence>
<dbReference type="Gene3D" id="2.130.10.10">
    <property type="entry name" value="YVTN repeat-like/Quinoprotein amine dehydrogenase"/>
    <property type="match status" value="1"/>
</dbReference>
<organism evidence="1 2">
    <name type="scientific">Symbiodinium natans</name>
    <dbReference type="NCBI Taxonomy" id="878477"/>
    <lineage>
        <taxon>Eukaryota</taxon>
        <taxon>Sar</taxon>
        <taxon>Alveolata</taxon>
        <taxon>Dinophyceae</taxon>
        <taxon>Suessiales</taxon>
        <taxon>Symbiodiniaceae</taxon>
        <taxon>Symbiodinium</taxon>
    </lineage>
</organism>